<dbReference type="Proteomes" id="UP000220102">
    <property type="component" value="Unassembled WGS sequence"/>
</dbReference>
<organism evidence="1 2">
    <name type="scientific">Longibacter salinarum</name>
    <dbReference type="NCBI Taxonomy" id="1850348"/>
    <lineage>
        <taxon>Bacteria</taxon>
        <taxon>Pseudomonadati</taxon>
        <taxon>Rhodothermota</taxon>
        <taxon>Rhodothermia</taxon>
        <taxon>Rhodothermales</taxon>
        <taxon>Salisaetaceae</taxon>
        <taxon>Longibacter</taxon>
    </lineage>
</organism>
<protein>
    <submittedName>
        <fullName evidence="1">Uncharacterized protein</fullName>
    </submittedName>
</protein>
<accession>A0A2A8D0M1</accession>
<proteinExistence type="predicted"/>
<evidence type="ECO:0000313" key="1">
    <source>
        <dbReference type="EMBL" id="PEN14430.1"/>
    </source>
</evidence>
<evidence type="ECO:0000313" key="2">
    <source>
        <dbReference type="Proteomes" id="UP000220102"/>
    </source>
</evidence>
<sequence length="60" mass="6862">MNFERIDRTLLASFRLYVLNGERAKRVHPLRIGPYASPTTMWLDSLDNYTANGLSESDST</sequence>
<name>A0A2A8D0M1_9BACT</name>
<dbReference type="EMBL" id="PDEQ01000002">
    <property type="protein sequence ID" value="PEN14430.1"/>
    <property type="molecule type" value="Genomic_DNA"/>
</dbReference>
<reference evidence="1 2" key="1">
    <citation type="submission" date="2017-10" db="EMBL/GenBank/DDBJ databases">
        <title>Draft genome of Longibacter Salinarum.</title>
        <authorList>
            <person name="Goh K.M."/>
            <person name="Shamsir M.S."/>
            <person name="Lim S.W."/>
        </authorList>
    </citation>
    <scope>NUCLEOTIDE SEQUENCE [LARGE SCALE GENOMIC DNA]</scope>
    <source>
        <strain evidence="1 2">KCTC 52045</strain>
    </source>
</reference>
<gene>
    <name evidence="1" type="ORF">CRI94_05230</name>
</gene>
<dbReference type="AlphaFoldDB" id="A0A2A8D0M1"/>
<comment type="caution">
    <text evidence="1">The sequence shown here is derived from an EMBL/GenBank/DDBJ whole genome shotgun (WGS) entry which is preliminary data.</text>
</comment>
<keyword evidence="2" id="KW-1185">Reference proteome</keyword>